<gene>
    <name evidence="10" type="primary">LOC114251574</name>
</gene>
<dbReference type="OrthoDB" id="537444at2759"/>
<evidence type="ECO:0000256" key="7">
    <source>
        <dbReference type="SAM" id="MobiDB-lite"/>
    </source>
</evidence>
<dbReference type="InterPro" id="IPR001078">
    <property type="entry name" value="2-oxoacid_DH_actylTfrase"/>
</dbReference>
<dbReference type="GO" id="GO:0004742">
    <property type="term" value="F:dihydrolipoyllysine-residue acetyltransferase activity"/>
    <property type="evidence" value="ECO:0007669"/>
    <property type="project" value="UniProtKB-EC"/>
</dbReference>
<dbReference type="GeneID" id="114251574"/>
<evidence type="ECO:0000256" key="1">
    <source>
        <dbReference type="ARBA" id="ARBA00001938"/>
    </source>
</evidence>
<dbReference type="Gene3D" id="3.30.559.10">
    <property type="entry name" value="Chloramphenicol acetyltransferase-like domain"/>
    <property type="match status" value="1"/>
</dbReference>
<dbReference type="RefSeq" id="XP_028041692.1">
    <property type="nucleotide sequence ID" value="XM_028185891.1"/>
</dbReference>
<feature type="compositionally biased region" description="Low complexity" evidence="7">
    <location>
        <begin position="175"/>
        <end position="187"/>
    </location>
</feature>
<evidence type="ECO:0000256" key="6">
    <source>
        <dbReference type="ARBA" id="ARBA00032943"/>
    </source>
</evidence>
<protein>
    <recommendedName>
        <fullName evidence="3">dihydrolipoyllysine-residue acetyltransferase</fullName>
        <ecNumber evidence="3">2.3.1.12</ecNumber>
    </recommendedName>
    <alternativeName>
        <fullName evidence="6">Pyruvate dehydrogenase complex component E2</fullName>
    </alternativeName>
</protein>
<dbReference type="PROSITE" id="PS00189">
    <property type="entry name" value="LIPOYL"/>
    <property type="match status" value="1"/>
</dbReference>
<dbReference type="InterPro" id="IPR011053">
    <property type="entry name" value="Single_hybrid_motif"/>
</dbReference>
<feature type="domain" description="Lipoyl-binding" evidence="8">
    <location>
        <begin position="69"/>
        <end position="145"/>
    </location>
</feature>
<dbReference type="InterPro" id="IPR006257">
    <property type="entry name" value="LAT1"/>
</dbReference>
<evidence type="ECO:0000256" key="5">
    <source>
        <dbReference type="ARBA" id="ARBA00022946"/>
    </source>
</evidence>
<reference evidence="10" key="1">
    <citation type="submission" date="2025-08" db="UniProtKB">
        <authorList>
            <consortium name="RefSeq"/>
        </authorList>
    </citation>
    <scope>IDENTIFICATION</scope>
    <source>
        <tissue evidence="10">Silk gland</tissue>
    </source>
</reference>
<keyword evidence="5" id="KW-0809">Transit peptide</keyword>
<dbReference type="PROSITE" id="PS50968">
    <property type="entry name" value="BIOTINYL_LIPOYL"/>
    <property type="match status" value="1"/>
</dbReference>
<dbReference type="NCBIfam" id="TIGR01349">
    <property type="entry name" value="PDHac_trf_mito"/>
    <property type="match status" value="1"/>
</dbReference>
<dbReference type="CDD" id="cd06849">
    <property type="entry name" value="lipoyl_domain"/>
    <property type="match status" value="1"/>
</dbReference>
<dbReference type="SUPFAM" id="SSF51230">
    <property type="entry name" value="Single hybrid motif"/>
    <property type="match status" value="1"/>
</dbReference>
<feature type="compositionally biased region" description="Pro residues" evidence="7">
    <location>
        <begin position="188"/>
        <end position="203"/>
    </location>
</feature>
<name>A0A6J2KL71_BOMMA</name>
<dbReference type="Proteomes" id="UP000504629">
    <property type="component" value="Unplaced"/>
</dbReference>
<dbReference type="PANTHER" id="PTHR23151:SF90">
    <property type="entry name" value="DIHYDROLIPOYLLYSINE-RESIDUE ACETYLTRANSFERASE COMPONENT OF PYRUVATE DEHYDROGENASE COMPLEX, MITOCHONDRIAL-RELATED"/>
    <property type="match status" value="1"/>
</dbReference>
<dbReference type="CTD" id="34021"/>
<organism evidence="9 10">
    <name type="scientific">Bombyx mandarina</name>
    <name type="common">Wild silk moth</name>
    <name type="synonym">Wild silkworm</name>
    <dbReference type="NCBI Taxonomy" id="7092"/>
    <lineage>
        <taxon>Eukaryota</taxon>
        <taxon>Metazoa</taxon>
        <taxon>Ecdysozoa</taxon>
        <taxon>Arthropoda</taxon>
        <taxon>Hexapoda</taxon>
        <taxon>Insecta</taxon>
        <taxon>Pterygota</taxon>
        <taxon>Neoptera</taxon>
        <taxon>Endopterygota</taxon>
        <taxon>Lepidoptera</taxon>
        <taxon>Glossata</taxon>
        <taxon>Ditrysia</taxon>
        <taxon>Bombycoidea</taxon>
        <taxon>Bombycidae</taxon>
        <taxon>Bombycinae</taxon>
        <taxon>Bombyx</taxon>
    </lineage>
</organism>
<evidence type="ECO:0000259" key="8">
    <source>
        <dbReference type="PROSITE" id="PS50968"/>
    </source>
</evidence>
<feature type="region of interest" description="Disordered" evidence="7">
    <location>
        <begin position="157"/>
        <end position="214"/>
    </location>
</feature>
<accession>A0A6J2KL71</accession>
<keyword evidence="10" id="KW-0670">Pyruvate</keyword>
<keyword evidence="9" id="KW-1185">Reference proteome</keyword>
<dbReference type="InterPro" id="IPR023213">
    <property type="entry name" value="CAT-like_dom_sf"/>
</dbReference>
<dbReference type="InterPro" id="IPR003016">
    <property type="entry name" value="2-oxoA_DH_lipoyl-BS"/>
</dbReference>
<dbReference type="EC" id="2.3.1.12" evidence="3"/>
<keyword evidence="4" id="KW-0450">Lipoyl</keyword>
<evidence type="ECO:0000256" key="2">
    <source>
        <dbReference type="ARBA" id="ARBA00007317"/>
    </source>
</evidence>
<dbReference type="GO" id="GO:0045254">
    <property type="term" value="C:pyruvate dehydrogenase complex"/>
    <property type="evidence" value="ECO:0007669"/>
    <property type="project" value="InterPro"/>
</dbReference>
<evidence type="ECO:0000256" key="4">
    <source>
        <dbReference type="ARBA" id="ARBA00022823"/>
    </source>
</evidence>
<evidence type="ECO:0000313" key="9">
    <source>
        <dbReference type="Proteomes" id="UP000504629"/>
    </source>
</evidence>
<proteinExistence type="inferred from homology"/>
<dbReference type="InterPro" id="IPR000089">
    <property type="entry name" value="Biotin_lipoyl"/>
</dbReference>
<dbReference type="SUPFAM" id="SSF52777">
    <property type="entry name" value="CoA-dependent acyltransferases"/>
    <property type="match status" value="1"/>
</dbReference>
<comment type="cofactor">
    <cofactor evidence="1">
        <name>(R)-lipoate</name>
        <dbReference type="ChEBI" id="CHEBI:83088"/>
    </cofactor>
</comment>
<evidence type="ECO:0000256" key="3">
    <source>
        <dbReference type="ARBA" id="ARBA00013114"/>
    </source>
</evidence>
<dbReference type="Pfam" id="PF00198">
    <property type="entry name" value="2-oxoacid_dh"/>
    <property type="match status" value="1"/>
</dbReference>
<dbReference type="GO" id="GO:0006086">
    <property type="term" value="P:pyruvate decarboxylation to acetyl-CoA"/>
    <property type="evidence" value="ECO:0007669"/>
    <property type="project" value="InterPro"/>
</dbReference>
<dbReference type="Pfam" id="PF00364">
    <property type="entry name" value="Biotin_lipoyl"/>
    <property type="match status" value="1"/>
</dbReference>
<sequence>MLRTIVLRNQILSDGLKKAIRSNITRCISTELAKRKVTNKLLEYTQNQAVLSVPQWTVQMRYYSSLPSHIKVNLPALSPTMESGSIVSWEKKEGDKLSEGDLLCEIETDKATMGFETPEEGYLAKILIPAGTKGVPVGKLLCIIVGDQNDVAAFKDFKDDSSPATPQKRASQDKAAAAPAPAAAAPASPVPSPAPAAPRPSPAAAPAEPASSGRVYASPMARRLAEIKNIRLGGQGTGLYGSLKSGDLSGAAAAGPAAPASAPSALAPAPAPGATFVDLPLSGMRETIAKRLTAAKQSIPHYQLSVTVNVEKTLAMRKLVNERLASEKADVKVSVNDFIIKAVAAACKRVPTVNSHWMESFIRQFSNVDVSVAVATPTGLITPILHNADSRGIIDLSKNMKQLAQKAKDGKLQPQEYQGGTVTVSNLGMYGITMFNAIINPPQSFIIACGGVQELVIPDQSEPNGFRTAKFVTFTASADHRVVDGAIGAQWMKVFKENLEDPANIIL</sequence>
<evidence type="ECO:0000313" key="10">
    <source>
        <dbReference type="RefSeq" id="XP_028041692.1"/>
    </source>
</evidence>
<comment type="similarity">
    <text evidence="2">Belongs to the 2-oxoacid dehydrogenase family.</text>
</comment>
<dbReference type="FunFam" id="2.40.50.100:FF:000010">
    <property type="entry name" value="Acetyltransferase component of pyruvate dehydrogenase complex"/>
    <property type="match status" value="1"/>
</dbReference>
<dbReference type="FunFam" id="3.30.559.10:FF:000003">
    <property type="entry name" value="Acetyltransferase component of pyruvate dehydrogenase complex"/>
    <property type="match status" value="1"/>
</dbReference>
<dbReference type="Gene3D" id="2.40.50.100">
    <property type="match status" value="1"/>
</dbReference>
<dbReference type="KEGG" id="bman:114251574"/>
<dbReference type="AlphaFoldDB" id="A0A6J2KL71"/>
<dbReference type="InterPro" id="IPR045257">
    <property type="entry name" value="E2/Pdx1"/>
</dbReference>
<dbReference type="PANTHER" id="PTHR23151">
    <property type="entry name" value="DIHYDROLIPOAMIDE ACETYL/SUCCINYL-TRANSFERASE-RELATED"/>
    <property type="match status" value="1"/>
</dbReference>